<dbReference type="GO" id="GO:0005829">
    <property type="term" value="C:cytosol"/>
    <property type="evidence" value="ECO:0007669"/>
    <property type="project" value="TreeGrafter"/>
</dbReference>
<evidence type="ECO:0000259" key="2">
    <source>
        <dbReference type="Pfam" id="PF00248"/>
    </source>
</evidence>
<dbReference type="GO" id="GO:0016491">
    <property type="term" value="F:oxidoreductase activity"/>
    <property type="evidence" value="ECO:0007669"/>
    <property type="project" value="UniProtKB-KW"/>
</dbReference>
<reference evidence="3" key="1">
    <citation type="submission" date="2020-12" db="EMBL/GenBank/DDBJ databases">
        <authorList>
            <person name="Iha C."/>
        </authorList>
    </citation>
    <scope>NUCLEOTIDE SEQUENCE</scope>
</reference>
<dbReference type="InterPro" id="IPR050523">
    <property type="entry name" value="AKR_Detox_Biosynth"/>
</dbReference>
<dbReference type="SUPFAM" id="SSF51430">
    <property type="entry name" value="NAD(P)-linked oxidoreductase"/>
    <property type="match status" value="1"/>
</dbReference>
<dbReference type="Pfam" id="PF00248">
    <property type="entry name" value="Aldo_ket_red"/>
    <property type="match status" value="1"/>
</dbReference>
<dbReference type="InterPro" id="IPR036812">
    <property type="entry name" value="NAD(P)_OxRdtase_dom_sf"/>
</dbReference>
<proteinExistence type="predicted"/>
<keyword evidence="4" id="KW-1185">Reference proteome</keyword>
<dbReference type="InterPro" id="IPR023210">
    <property type="entry name" value="NADP_OxRdtase_dom"/>
</dbReference>
<accession>A0A8S1JB44</accession>
<sequence length="355" mass="39978">MHDLEKPLTSLTDYRRLGNSGLRVSPLCLGTMTFGTKWERLMGQCSRDAAEAMFSTYVDNGGNFIDTANKYQEGETEEWLGDFLARHGGRDELVIASKYSLPLPMGNVNFAGNHRKNMFQALEASLKRLQTSYIDVYYVHFWDHSTPEVEIMRGLDDLVRSGKVMYVGISDTPAWEVARCNTIAEHFGWTPFISYQGRHNIGDRSMEREIIPMCRKLGLGVCPWSVLGAGKYTGRHQKPDSKLAGASGRKGVKMGDRDYNIVEEVLAISEETKKTPTQVVLNWELQQPGICAPILGLRKMSHLVDNLKAMEFTLSPDHIGRLNDVAKFDLGFPLDFIGTSYETCPWVNWQVPDAE</sequence>
<organism evidence="3 4">
    <name type="scientific">Ostreobium quekettii</name>
    <dbReference type="NCBI Taxonomy" id="121088"/>
    <lineage>
        <taxon>Eukaryota</taxon>
        <taxon>Viridiplantae</taxon>
        <taxon>Chlorophyta</taxon>
        <taxon>core chlorophytes</taxon>
        <taxon>Ulvophyceae</taxon>
        <taxon>TCBD clade</taxon>
        <taxon>Bryopsidales</taxon>
        <taxon>Ostreobineae</taxon>
        <taxon>Ostreobiaceae</taxon>
        <taxon>Ostreobium</taxon>
    </lineage>
</organism>
<keyword evidence="1" id="KW-0560">Oxidoreductase</keyword>
<dbReference type="CDD" id="cd19080">
    <property type="entry name" value="AKR_AKR9A_9B"/>
    <property type="match status" value="1"/>
</dbReference>
<name>A0A8S1JB44_9CHLO</name>
<dbReference type="AlphaFoldDB" id="A0A8S1JB44"/>
<dbReference type="OrthoDB" id="2013304at2759"/>
<evidence type="ECO:0000313" key="3">
    <source>
        <dbReference type="EMBL" id="CAD7704738.1"/>
    </source>
</evidence>
<dbReference type="Gene3D" id="3.20.20.100">
    <property type="entry name" value="NADP-dependent oxidoreductase domain"/>
    <property type="match status" value="1"/>
</dbReference>
<evidence type="ECO:0000313" key="4">
    <source>
        <dbReference type="Proteomes" id="UP000708148"/>
    </source>
</evidence>
<dbReference type="Proteomes" id="UP000708148">
    <property type="component" value="Unassembled WGS sequence"/>
</dbReference>
<dbReference type="PANTHER" id="PTHR43364">
    <property type="entry name" value="NADH-SPECIFIC METHYLGLYOXAL REDUCTASE-RELATED"/>
    <property type="match status" value="1"/>
</dbReference>
<comment type="caution">
    <text evidence="3">The sequence shown here is derived from an EMBL/GenBank/DDBJ whole genome shotgun (WGS) entry which is preliminary data.</text>
</comment>
<evidence type="ECO:0000256" key="1">
    <source>
        <dbReference type="ARBA" id="ARBA00023002"/>
    </source>
</evidence>
<dbReference type="PANTHER" id="PTHR43364:SF4">
    <property type="entry name" value="NAD(P)-LINKED OXIDOREDUCTASE SUPERFAMILY PROTEIN"/>
    <property type="match status" value="1"/>
</dbReference>
<feature type="domain" description="NADP-dependent oxidoreductase" evidence="2">
    <location>
        <begin position="26"/>
        <end position="325"/>
    </location>
</feature>
<protein>
    <recommendedName>
        <fullName evidence="2">NADP-dependent oxidoreductase domain-containing protein</fullName>
    </recommendedName>
</protein>
<gene>
    <name evidence="3" type="ORF">OSTQU699_LOCUS10093</name>
</gene>
<dbReference type="EMBL" id="CAJHUC010002947">
    <property type="protein sequence ID" value="CAD7704738.1"/>
    <property type="molecule type" value="Genomic_DNA"/>
</dbReference>